<dbReference type="Proteomes" id="UP000828048">
    <property type="component" value="Chromosome 1"/>
</dbReference>
<evidence type="ECO:0000313" key="1">
    <source>
        <dbReference type="EMBL" id="KAH7844975.1"/>
    </source>
</evidence>
<protein>
    <submittedName>
        <fullName evidence="1">Uncharacterized protein</fullName>
    </submittedName>
</protein>
<comment type="caution">
    <text evidence="1">The sequence shown here is derived from an EMBL/GenBank/DDBJ whole genome shotgun (WGS) entry which is preliminary data.</text>
</comment>
<proteinExistence type="predicted"/>
<organism evidence="1 2">
    <name type="scientific">Vaccinium darrowii</name>
    <dbReference type="NCBI Taxonomy" id="229202"/>
    <lineage>
        <taxon>Eukaryota</taxon>
        <taxon>Viridiplantae</taxon>
        <taxon>Streptophyta</taxon>
        <taxon>Embryophyta</taxon>
        <taxon>Tracheophyta</taxon>
        <taxon>Spermatophyta</taxon>
        <taxon>Magnoliopsida</taxon>
        <taxon>eudicotyledons</taxon>
        <taxon>Gunneridae</taxon>
        <taxon>Pentapetalae</taxon>
        <taxon>asterids</taxon>
        <taxon>Ericales</taxon>
        <taxon>Ericaceae</taxon>
        <taxon>Vaccinioideae</taxon>
        <taxon>Vaccinieae</taxon>
        <taxon>Vaccinium</taxon>
    </lineage>
</organism>
<evidence type="ECO:0000313" key="2">
    <source>
        <dbReference type="Proteomes" id="UP000828048"/>
    </source>
</evidence>
<accession>A0ACB7XWR7</accession>
<gene>
    <name evidence="1" type="ORF">Vadar_033824</name>
</gene>
<dbReference type="EMBL" id="CM037151">
    <property type="protein sequence ID" value="KAH7844975.1"/>
    <property type="molecule type" value="Genomic_DNA"/>
</dbReference>
<name>A0ACB7XWR7_9ERIC</name>
<sequence length="147" mass="16354">MSDDRKRAGSGAMVVPTPSDDRKHSPSDDRKHSSASSASAKKVIIKSADMKEDLQREAVDIAIAAFDKHNVEKDVAEAIKKEFDRKHGPTWHCIVGKNFGSYVTHETNHFVYFYLDTKANLLFLNRSSSSAIRSSVHFCGVGTSLWK</sequence>
<keyword evidence="2" id="KW-1185">Reference proteome</keyword>
<reference evidence="1 2" key="1">
    <citation type="journal article" date="2021" name="Hortic Res">
        <title>High-quality reference genome and annotation aids understanding of berry development for evergreen blueberry (Vaccinium darrowii).</title>
        <authorList>
            <person name="Yu J."/>
            <person name="Hulse-Kemp A.M."/>
            <person name="Babiker E."/>
            <person name="Staton M."/>
        </authorList>
    </citation>
    <scope>NUCLEOTIDE SEQUENCE [LARGE SCALE GENOMIC DNA]</scope>
    <source>
        <strain evidence="2">cv. NJ 8807/NJ 8810</strain>
        <tissue evidence="1">Young leaf</tissue>
    </source>
</reference>